<gene>
    <name evidence="8" type="ORF">ACHAWO_010759</name>
</gene>
<accession>A0ABD3NH44</accession>
<dbReference type="Pfam" id="PF04130">
    <property type="entry name" value="GCP_C_terminal"/>
    <property type="match status" value="1"/>
</dbReference>
<evidence type="ECO:0008006" key="10">
    <source>
        <dbReference type="Google" id="ProtNLM"/>
    </source>
</evidence>
<evidence type="ECO:0000256" key="2">
    <source>
        <dbReference type="ARBA" id="ARBA00010337"/>
    </source>
</evidence>
<evidence type="ECO:0000259" key="7">
    <source>
        <dbReference type="Pfam" id="PF17681"/>
    </source>
</evidence>
<dbReference type="EMBL" id="JALLPJ020001214">
    <property type="protein sequence ID" value="KAL3773961.1"/>
    <property type="molecule type" value="Genomic_DNA"/>
</dbReference>
<dbReference type="InterPro" id="IPR040457">
    <property type="entry name" value="GCP_C"/>
</dbReference>
<keyword evidence="5" id="KW-0206">Cytoskeleton</keyword>
<comment type="caution">
    <text evidence="8">The sequence shown here is derived from an EMBL/GenBank/DDBJ whole genome shotgun (WGS) entry which is preliminary data.</text>
</comment>
<organism evidence="8 9">
    <name type="scientific">Cyclotella atomus</name>
    <dbReference type="NCBI Taxonomy" id="382360"/>
    <lineage>
        <taxon>Eukaryota</taxon>
        <taxon>Sar</taxon>
        <taxon>Stramenopiles</taxon>
        <taxon>Ochrophyta</taxon>
        <taxon>Bacillariophyta</taxon>
        <taxon>Coscinodiscophyceae</taxon>
        <taxon>Thalassiosirophycidae</taxon>
        <taxon>Stephanodiscales</taxon>
        <taxon>Stephanodiscaceae</taxon>
        <taxon>Cyclotella</taxon>
    </lineage>
</organism>
<dbReference type="PANTHER" id="PTHR19302:SF14">
    <property type="entry name" value="GAMMA-TUBULIN COMPLEX COMPONENT 3"/>
    <property type="match status" value="1"/>
</dbReference>
<dbReference type="Gene3D" id="1.20.120.1900">
    <property type="entry name" value="Gamma-tubulin complex, C-terminal domain"/>
    <property type="match status" value="1"/>
</dbReference>
<evidence type="ECO:0000313" key="8">
    <source>
        <dbReference type="EMBL" id="KAL3773961.1"/>
    </source>
</evidence>
<dbReference type="AlphaFoldDB" id="A0ABD3NH44"/>
<dbReference type="InterPro" id="IPR042241">
    <property type="entry name" value="GCP_C_sf"/>
</dbReference>
<sequence length="837" mass="94327">MTSHTANAPVQKSEQSNSQAAAILSAHLSREKALLRELIILTLRHADGDFIRFVPTEHDNETVLYPNRIVENEHSGVRINPSIGLLSLPPTNNEEEYNQDLQFKASYSSILSSGCRDAISIASQCGILYSHIVTFCESIEHGNVSACSVTQALAVRMHEEMEWYHGVLAGLESELNPRSNVTNDTGRNEEKTNGMTLRRLLTRLPPILSKLRTLSVMSSVGMRNLRGGKLLSSILSHVNNGSSEHAALVSSIAADISVPWYSMLNDWLSYGILKDVHHEFFVVEMEETVNETDRGKTSMGYYSWHERFGLLEGRIPMQIMNEELARGILDVGKGINFVRGCLHDGDWEIGEEIECRGDSSIETGAVDEETKPKLKYGFVTLSDLKPHQDESLCISTLHEVVTKSSNKIHRHILDSLLNKHQLVLHLHALKRFLFLGQGDFVSSLVESLHLEFRGRTSLAGIYSHTLSGVLEGALRTSNARYLPDVVLNRLMPKLMVDESDADRYWMGPPPTSTNEEEGELIPWEDREDVIQDPWDYVCLEYVIDSPLDAIVHTEALDSYHRVFMFLFRLKRVEWMLNHSWRQSTELNHAILIETKAGGCDAPHIGAAAEQSSFLLRRISSIRQTMLHFVSNLQNYLMFEVLEGGWEGLVQSVNSSQSLDGVIAAHDLYLNEILVKTLLSNHVGDGQENGKGKSLEDLLRRLLSLALKFGKFQDFIFGNALAALNKSAWTRRRVAEMSRSGTWGRRDIDEEEGQVFIYLADAQLFQFVEKTAKDFDKVLGALLKMLKKEVFDDAGDDKDDSQPLLNHDALRFLLFRLDYSGYYHRQAKARSKRANASS</sequence>
<name>A0ABD3NH44_9STRA</name>
<dbReference type="Proteomes" id="UP001530400">
    <property type="component" value="Unassembled WGS sequence"/>
</dbReference>
<evidence type="ECO:0000256" key="3">
    <source>
        <dbReference type="ARBA" id="ARBA00022490"/>
    </source>
</evidence>
<comment type="similarity">
    <text evidence="2">Belongs to the TUBGCP family.</text>
</comment>
<dbReference type="Pfam" id="PF17681">
    <property type="entry name" value="GCP_N_terminal"/>
    <property type="match status" value="1"/>
</dbReference>
<keyword evidence="3" id="KW-0963">Cytoplasm</keyword>
<reference evidence="8 9" key="1">
    <citation type="submission" date="2024-10" db="EMBL/GenBank/DDBJ databases">
        <title>Updated reference genomes for cyclostephanoid diatoms.</title>
        <authorList>
            <person name="Roberts W.R."/>
            <person name="Alverson A.J."/>
        </authorList>
    </citation>
    <scope>NUCLEOTIDE SEQUENCE [LARGE SCALE GENOMIC DNA]</scope>
    <source>
        <strain evidence="8 9">AJA010-31</strain>
    </source>
</reference>
<dbReference type="GO" id="GO:0005874">
    <property type="term" value="C:microtubule"/>
    <property type="evidence" value="ECO:0007669"/>
    <property type="project" value="UniProtKB-KW"/>
</dbReference>
<proteinExistence type="inferred from homology"/>
<evidence type="ECO:0000256" key="1">
    <source>
        <dbReference type="ARBA" id="ARBA00004245"/>
    </source>
</evidence>
<keyword evidence="9" id="KW-1185">Reference proteome</keyword>
<feature type="domain" description="Gamma tubulin complex component C-terminal" evidence="6">
    <location>
        <begin position="422"/>
        <end position="822"/>
    </location>
</feature>
<protein>
    <recommendedName>
        <fullName evidence="10">Spindle pole body component</fullName>
    </recommendedName>
</protein>
<keyword evidence="4" id="KW-0493">Microtubule</keyword>
<dbReference type="GO" id="GO:0005815">
    <property type="term" value="C:microtubule organizing center"/>
    <property type="evidence" value="ECO:0007669"/>
    <property type="project" value="UniProtKB-ARBA"/>
</dbReference>
<dbReference type="InterPro" id="IPR041470">
    <property type="entry name" value="GCP_N"/>
</dbReference>
<evidence type="ECO:0000256" key="4">
    <source>
        <dbReference type="ARBA" id="ARBA00022701"/>
    </source>
</evidence>
<feature type="domain" description="Gamma tubulin complex component protein N-terminal" evidence="7">
    <location>
        <begin position="96"/>
        <end position="419"/>
    </location>
</feature>
<evidence type="ECO:0000259" key="6">
    <source>
        <dbReference type="Pfam" id="PF04130"/>
    </source>
</evidence>
<dbReference type="InterPro" id="IPR007259">
    <property type="entry name" value="GCP"/>
</dbReference>
<dbReference type="PANTHER" id="PTHR19302">
    <property type="entry name" value="GAMMA TUBULIN COMPLEX PROTEIN"/>
    <property type="match status" value="1"/>
</dbReference>
<evidence type="ECO:0000256" key="5">
    <source>
        <dbReference type="ARBA" id="ARBA00023212"/>
    </source>
</evidence>
<evidence type="ECO:0000313" key="9">
    <source>
        <dbReference type="Proteomes" id="UP001530400"/>
    </source>
</evidence>
<comment type="subcellular location">
    <subcellularLocation>
        <location evidence="1">Cytoplasm</location>
        <location evidence="1">Cytoskeleton</location>
    </subcellularLocation>
</comment>